<feature type="compositionally biased region" description="Basic and acidic residues" evidence="1">
    <location>
        <begin position="8"/>
        <end position="33"/>
    </location>
</feature>
<evidence type="ECO:0000313" key="2">
    <source>
        <dbReference type="EMBL" id="KAK7076120.1"/>
    </source>
</evidence>
<gene>
    <name evidence="2" type="ORF">SK128_002362</name>
</gene>
<evidence type="ECO:0000256" key="1">
    <source>
        <dbReference type="SAM" id="MobiDB-lite"/>
    </source>
</evidence>
<dbReference type="EMBL" id="JAXCGZ010009838">
    <property type="protein sequence ID" value="KAK7076120.1"/>
    <property type="molecule type" value="Genomic_DNA"/>
</dbReference>
<evidence type="ECO:0000313" key="3">
    <source>
        <dbReference type="Proteomes" id="UP001381693"/>
    </source>
</evidence>
<dbReference type="AlphaFoldDB" id="A0AAN9A8L0"/>
<protein>
    <submittedName>
        <fullName evidence="2">Uncharacterized protein</fullName>
    </submittedName>
</protein>
<sequence length="99" mass="11345">MLEEQEDKDLARDTGYIKDDLTQGLHKGPEPKRPRLLSFLTKCRANVENQRGSEGSTVSVSLLLKLYIEERTQPYCSGPLLYWKEVPQSLNPLKNLARE</sequence>
<feature type="non-terminal residue" evidence="2">
    <location>
        <position position="99"/>
    </location>
</feature>
<proteinExistence type="predicted"/>
<accession>A0AAN9A8L0</accession>
<feature type="region of interest" description="Disordered" evidence="1">
    <location>
        <begin position="1"/>
        <end position="33"/>
    </location>
</feature>
<dbReference type="Proteomes" id="UP001381693">
    <property type="component" value="Unassembled WGS sequence"/>
</dbReference>
<comment type="caution">
    <text evidence="2">The sequence shown here is derived from an EMBL/GenBank/DDBJ whole genome shotgun (WGS) entry which is preliminary data.</text>
</comment>
<organism evidence="2 3">
    <name type="scientific">Halocaridina rubra</name>
    <name type="common">Hawaiian red shrimp</name>
    <dbReference type="NCBI Taxonomy" id="373956"/>
    <lineage>
        <taxon>Eukaryota</taxon>
        <taxon>Metazoa</taxon>
        <taxon>Ecdysozoa</taxon>
        <taxon>Arthropoda</taxon>
        <taxon>Crustacea</taxon>
        <taxon>Multicrustacea</taxon>
        <taxon>Malacostraca</taxon>
        <taxon>Eumalacostraca</taxon>
        <taxon>Eucarida</taxon>
        <taxon>Decapoda</taxon>
        <taxon>Pleocyemata</taxon>
        <taxon>Caridea</taxon>
        <taxon>Atyoidea</taxon>
        <taxon>Atyidae</taxon>
        <taxon>Halocaridina</taxon>
    </lineage>
</organism>
<keyword evidence="3" id="KW-1185">Reference proteome</keyword>
<reference evidence="2 3" key="1">
    <citation type="submission" date="2023-11" db="EMBL/GenBank/DDBJ databases">
        <title>Halocaridina rubra genome assembly.</title>
        <authorList>
            <person name="Smith C."/>
        </authorList>
    </citation>
    <scope>NUCLEOTIDE SEQUENCE [LARGE SCALE GENOMIC DNA]</scope>
    <source>
        <strain evidence="2">EP-1</strain>
        <tissue evidence="2">Whole</tissue>
    </source>
</reference>
<name>A0AAN9A8L0_HALRR</name>